<name>A0A0L6VMN0_9BASI</name>
<proteinExistence type="predicted"/>
<organism evidence="1 2">
    <name type="scientific">Puccinia sorghi</name>
    <dbReference type="NCBI Taxonomy" id="27349"/>
    <lineage>
        <taxon>Eukaryota</taxon>
        <taxon>Fungi</taxon>
        <taxon>Dikarya</taxon>
        <taxon>Basidiomycota</taxon>
        <taxon>Pucciniomycotina</taxon>
        <taxon>Pucciniomycetes</taxon>
        <taxon>Pucciniales</taxon>
        <taxon>Pucciniaceae</taxon>
        <taxon>Puccinia</taxon>
    </lineage>
</organism>
<dbReference type="VEuPathDB" id="FungiDB:VP01_1322g1"/>
<evidence type="ECO:0000313" key="1">
    <source>
        <dbReference type="EMBL" id="KNZ62023.1"/>
    </source>
</evidence>
<dbReference type="OrthoDB" id="158357at2759"/>
<dbReference type="EMBL" id="LAVV01003588">
    <property type="protein sequence ID" value="KNZ62023.1"/>
    <property type="molecule type" value="Genomic_DNA"/>
</dbReference>
<sequence>MWGRLFAQGSGSLLQNLCKDEAAGQVPSRLDSSPLSAQVLGSHPQQLANIKPPPLLSPIAHLYLGTRSIPPRLNWTQSSSRSFRRWMISWKTNNQPKPLQIHQEDLSTSIPCPNQKTLSPLSAQAPYLACWSEILEPQSDTHANFAICEDMDDETVSSKLLTNSTLAWILKELLTNSLHAPQQSFSEVTPGLNLVGSRPQGNRAYITTPGKIREATKQARCTTAFKEILQKTTRHQRFYDSSIPHSRAYLQNHC</sequence>
<evidence type="ECO:0000313" key="2">
    <source>
        <dbReference type="Proteomes" id="UP000037035"/>
    </source>
</evidence>
<comment type="caution">
    <text evidence="1">The sequence shown here is derived from an EMBL/GenBank/DDBJ whole genome shotgun (WGS) entry which is preliminary data.</text>
</comment>
<keyword evidence="2" id="KW-1185">Reference proteome</keyword>
<dbReference type="STRING" id="27349.A0A0L6VMN0"/>
<reference evidence="1 2" key="1">
    <citation type="submission" date="2015-08" db="EMBL/GenBank/DDBJ databases">
        <title>Next Generation Sequencing and Analysis of the Genome of Puccinia sorghi L Schw, the Causal Agent of Maize Common Rust.</title>
        <authorList>
            <person name="Rochi L."/>
            <person name="Burguener G."/>
            <person name="Darino M."/>
            <person name="Turjanski A."/>
            <person name="Kreff E."/>
            <person name="Dieguez M.J."/>
            <person name="Sacco F."/>
        </authorList>
    </citation>
    <scope>NUCLEOTIDE SEQUENCE [LARGE SCALE GENOMIC DNA]</scope>
    <source>
        <strain evidence="1 2">RO10H11247</strain>
    </source>
</reference>
<dbReference type="Proteomes" id="UP000037035">
    <property type="component" value="Unassembled WGS sequence"/>
</dbReference>
<protein>
    <submittedName>
        <fullName evidence="1">Uncharacterized protein</fullName>
    </submittedName>
</protein>
<gene>
    <name evidence="1" type="ORF">VP01_1322g1</name>
</gene>
<dbReference type="AlphaFoldDB" id="A0A0L6VMN0"/>
<accession>A0A0L6VMN0</accession>